<name>A0ABQ5ETN7_9ASTR</name>
<reference evidence="3" key="1">
    <citation type="journal article" date="2022" name="Int. J. Mol. Sci.">
        <title>Draft Genome of Tanacetum Coccineum: Genomic Comparison of Closely Related Tanacetum-Family Plants.</title>
        <authorList>
            <person name="Yamashiro T."/>
            <person name="Shiraishi A."/>
            <person name="Nakayama K."/>
            <person name="Satake H."/>
        </authorList>
    </citation>
    <scope>NUCLEOTIDE SEQUENCE</scope>
</reference>
<dbReference type="EMBL" id="BQNB010016652">
    <property type="protein sequence ID" value="GJT54203.1"/>
    <property type="molecule type" value="Genomic_DNA"/>
</dbReference>
<feature type="compositionally biased region" description="Basic and acidic residues" evidence="2">
    <location>
        <begin position="59"/>
        <end position="80"/>
    </location>
</feature>
<gene>
    <name evidence="3" type="ORF">Tco_0989257</name>
</gene>
<protein>
    <submittedName>
        <fullName evidence="3">Uncharacterized protein</fullName>
    </submittedName>
</protein>
<evidence type="ECO:0000256" key="1">
    <source>
        <dbReference type="SAM" id="Coils"/>
    </source>
</evidence>
<organism evidence="3 4">
    <name type="scientific">Tanacetum coccineum</name>
    <dbReference type="NCBI Taxonomy" id="301880"/>
    <lineage>
        <taxon>Eukaryota</taxon>
        <taxon>Viridiplantae</taxon>
        <taxon>Streptophyta</taxon>
        <taxon>Embryophyta</taxon>
        <taxon>Tracheophyta</taxon>
        <taxon>Spermatophyta</taxon>
        <taxon>Magnoliopsida</taxon>
        <taxon>eudicotyledons</taxon>
        <taxon>Gunneridae</taxon>
        <taxon>Pentapetalae</taxon>
        <taxon>asterids</taxon>
        <taxon>campanulids</taxon>
        <taxon>Asterales</taxon>
        <taxon>Asteraceae</taxon>
        <taxon>Asteroideae</taxon>
        <taxon>Anthemideae</taxon>
        <taxon>Anthemidinae</taxon>
        <taxon>Tanacetum</taxon>
    </lineage>
</organism>
<sequence length="288" mass="32178">MILAPRQPIPHGRPYRYHLNGPIHMRTATKRVRPLPTHHLTVRHFAYHSSLDSSSEASSDFHSDASSDSSSRHSLSDHSSPDLLSTSAGPSRKRCRSPMTSVPALSPVSGALSPVHADLISSPKRVKDSGYLADVEVDHREISLRDDAIIRVSNKPHLEKDIDPEIQEEIDECIAYTDALRNRGIDARVVVEAVDQDETETGVRGLVEEGAVEATYETLEDLVQRFHDHTQAIPVYLIQAIKGVQREQGHRMVRVESAVIALTERITELERDNMRLRDIASVESQRVD</sequence>
<dbReference type="Proteomes" id="UP001151760">
    <property type="component" value="Unassembled WGS sequence"/>
</dbReference>
<keyword evidence="1" id="KW-0175">Coiled coil</keyword>
<proteinExistence type="predicted"/>
<reference evidence="3" key="2">
    <citation type="submission" date="2022-01" db="EMBL/GenBank/DDBJ databases">
        <authorList>
            <person name="Yamashiro T."/>
            <person name="Shiraishi A."/>
            <person name="Satake H."/>
            <person name="Nakayama K."/>
        </authorList>
    </citation>
    <scope>NUCLEOTIDE SEQUENCE</scope>
</reference>
<feature type="region of interest" description="Disordered" evidence="2">
    <location>
        <begin position="56"/>
        <end position="108"/>
    </location>
</feature>
<comment type="caution">
    <text evidence="3">The sequence shown here is derived from an EMBL/GenBank/DDBJ whole genome shotgun (WGS) entry which is preliminary data.</text>
</comment>
<evidence type="ECO:0000313" key="4">
    <source>
        <dbReference type="Proteomes" id="UP001151760"/>
    </source>
</evidence>
<evidence type="ECO:0000313" key="3">
    <source>
        <dbReference type="EMBL" id="GJT54203.1"/>
    </source>
</evidence>
<keyword evidence="4" id="KW-1185">Reference proteome</keyword>
<evidence type="ECO:0000256" key="2">
    <source>
        <dbReference type="SAM" id="MobiDB-lite"/>
    </source>
</evidence>
<accession>A0ABQ5ETN7</accession>
<feature type="region of interest" description="Disordered" evidence="2">
    <location>
        <begin position="1"/>
        <end position="21"/>
    </location>
</feature>
<feature type="coiled-coil region" evidence="1">
    <location>
        <begin position="252"/>
        <end position="279"/>
    </location>
</feature>